<reference evidence="3 4" key="1">
    <citation type="submission" date="2008-07" db="EMBL/GenBank/DDBJ databases">
        <authorList>
            <person name="El-Sayed N."/>
            <person name="Caler E."/>
            <person name="Inman J."/>
            <person name="Amedeo P."/>
            <person name="Hass B."/>
            <person name="Wortman J."/>
        </authorList>
    </citation>
    <scope>NUCLEOTIDE SEQUENCE [LARGE SCALE GENOMIC DNA]</scope>
    <source>
        <strain evidence="4">ATCC 50983 / TXsc</strain>
    </source>
</reference>
<evidence type="ECO:0000259" key="2">
    <source>
        <dbReference type="PROSITE" id="PS51464"/>
    </source>
</evidence>
<sequence>MLASDASAVVEFTKDVVYLRDGELAEVLIVISQSGETADTLEGVRVARKYGSLSIGIVNTVGSTIARDTDAGTYLHAGPETGVASTKAFTSQMYRYPETIQRVLKLNYEVKNLSLYFRLASNFLFLGRGIHFSIHAEGYPAAEMKHGPIALIDRMMPVVCIAPKSDPTYDKVKANIGEVKARNGDLLIITEEGSRDLDNKFAGDKDLITRVPTVDIILQPIVTTIPLQMLSYYVADLRGCSIDKLRNLAKSVTVE</sequence>
<dbReference type="CDD" id="cd05009">
    <property type="entry name" value="SIS_GlmS_GlmD_2"/>
    <property type="match status" value="1"/>
</dbReference>
<dbReference type="GO" id="GO:0006487">
    <property type="term" value="P:protein N-linked glycosylation"/>
    <property type="evidence" value="ECO:0007669"/>
    <property type="project" value="TreeGrafter"/>
</dbReference>
<feature type="domain" description="SIS" evidence="2">
    <location>
        <begin position="1"/>
        <end position="113"/>
    </location>
</feature>
<keyword evidence="1" id="KW-0677">Repeat</keyword>
<dbReference type="GeneID" id="9047054"/>
<accession>C5KV94</accession>
<dbReference type="GO" id="GO:0004360">
    <property type="term" value="F:glutamine-fructose-6-phosphate transaminase (isomerizing) activity"/>
    <property type="evidence" value="ECO:0007669"/>
    <property type="project" value="TreeGrafter"/>
</dbReference>
<evidence type="ECO:0000313" key="4">
    <source>
        <dbReference type="Proteomes" id="UP000007800"/>
    </source>
</evidence>
<dbReference type="InterPro" id="IPR046348">
    <property type="entry name" value="SIS_dom_sf"/>
</dbReference>
<proteinExistence type="predicted"/>
<dbReference type="OrthoDB" id="15235at2759"/>
<name>C5KV94_PERM5</name>
<dbReference type="PANTHER" id="PTHR10937">
    <property type="entry name" value="GLUCOSAMINE--FRUCTOSE-6-PHOSPHATE AMINOTRANSFERASE, ISOMERIZING"/>
    <property type="match status" value="1"/>
</dbReference>
<dbReference type="CDD" id="cd05008">
    <property type="entry name" value="SIS_GlmS_GlmD_1"/>
    <property type="match status" value="1"/>
</dbReference>
<evidence type="ECO:0000256" key="1">
    <source>
        <dbReference type="ARBA" id="ARBA00022737"/>
    </source>
</evidence>
<dbReference type="SUPFAM" id="SSF53697">
    <property type="entry name" value="SIS domain"/>
    <property type="match status" value="1"/>
</dbReference>
<dbReference type="AlphaFoldDB" id="C5KV94"/>
<dbReference type="Pfam" id="PF01380">
    <property type="entry name" value="SIS"/>
    <property type="match status" value="2"/>
</dbReference>
<keyword evidence="3" id="KW-0808">Transferase</keyword>
<dbReference type="Gene3D" id="3.40.50.10490">
    <property type="entry name" value="Glucose-6-phosphate isomerase like protein, domain 1"/>
    <property type="match status" value="2"/>
</dbReference>
<dbReference type="GO" id="GO:0097367">
    <property type="term" value="F:carbohydrate derivative binding"/>
    <property type="evidence" value="ECO:0007669"/>
    <property type="project" value="InterPro"/>
</dbReference>
<dbReference type="EMBL" id="GG676416">
    <property type="protein sequence ID" value="EER11640.1"/>
    <property type="molecule type" value="Genomic_DNA"/>
</dbReference>
<organism evidence="4">
    <name type="scientific">Perkinsus marinus (strain ATCC 50983 / TXsc)</name>
    <dbReference type="NCBI Taxonomy" id="423536"/>
    <lineage>
        <taxon>Eukaryota</taxon>
        <taxon>Sar</taxon>
        <taxon>Alveolata</taxon>
        <taxon>Perkinsozoa</taxon>
        <taxon>Perkinsea</taxon>
        <taxon>Perkinsida</taxon>
        <taxon>Perkinsidae</taxon>
        <taxon>Perkinsus</taxon>
    </lineage>
</organism>
<keyword evidence="4" id="KW-1185">Reference proteome</keyword>
<dbReference type="GO" id="GO:0006047">
    <property type="term" value="P:UDP-N-acetylglucosamine metabolic process"/>
    <property type="evidence" value="ECO:0007669"/>
    <property type="project" value="TreeGrafter"/>
</dbReference>
<dbReference type="Proteomes" id="UP000007800">
    <property type="component" value="Unassembled WGS sequence"/>
</dbReference>
<dbReference type="PANTHER" id="PTHR10937:SF0">
    <property type="entry name" value="GLUTAMINE--FRUCTOSE-6-PHOSPHATE TRANSAMINASE (ISOMERIZING)"/>
    <property type="match status" value="1"/>
</dbReference>
<dbReference type="InterPro" id="IPR035466">
    <property type="entry name" value="GlmS/AgaS_SIS"/>
</dbReference>
<dbReference type="GO" id="GO:0006002">
    <property type="term" value="P:fructose 6-phosphate metabolic process"/>
    <property type="evidence" value="ECO:0007669"/>
    <property type="project" value="TreeGrafter"/>
</dbReference>
<evidence type="ECO:0000313" key="3">
    <source>
        <dbReference type="EMBL" id="EER11640.1"/>
    </source>
</evidence>
<dbReference type="InParanoid" id="C5KV94"/>
<dbReference type="InterPro" id="IPR035490">
    <property type="entry name" value="GlmS/FrlB_SIS"/>
</dbReference>
<protein>
    <submittedName>
        <fullName evidence="3">Glucosamine-fructose-6-phosphate aminotransferase, putative</fullName>
    </submittedName>
</protein>
<dbReference type="RefSeq" id="XP_002779845.1">
    <property type="nucleotide sequence ID" value="XM_002779799.1"/>
</dbReference>
<feature type="domain" description="SIS" evidence="2">
    <location>
        <begin position="131"/>
        <end position="245"/>
    </location>
</feature>
<dbReference type="PROSITE" id="PS51464">
    <property type="entry name" value="SIS"/>
    <property type="match status" value="2"/>
</dbReference>
<dbReference type="InterPro" id="IPR001347">
    <property type="entry name" value="SIS_dom"/>
</dbReference>
<keyword evidence="3" id="KW-0032">Aminotransferase</keyword>
<gene>
    <name evidence="3" type="ORF">Pmar_PMAR009855</name>
</gene>
<dbReference type="OMA" id="QSFYVMA"/>